<dbReference type="CDD" id="cd07993">
    <property type="entry name" value="LPLAT_DHAPAT-like"/>
    <property type="match status" value="1"/>
</dbReference>
<dbReference type="InterPro" id="IPR022284">
    <property type="entry name" value="GPAT/DHAPAT"/>
</dbReference>
<protein>
    <recommendedName>
        <fullName evidence="6">Phospholipid/glycerol acyltransferase domain-containing protein</fullName>
    </recommendedName>
</protein>
<sequence>MHYQGTGWRGYETYIGNKILYPGFSESMRNAVFTSRAVQDHIDQLAYEQTKHLSGKQAKKQYNARRKELEAMAHKIIAGCVATQDSRPKLRLLLSAVDLLLARLYHHGVYIEENQWVELKRVAMHAEKNNLPLILLPAHRSHIDYLVINFIMVRLGLQMPHIIAGENMDIPVLGSLLKAVGAVYIRREWGNDVMYKTILEEYISVLLSRGMNFQCFVEGTRSRLGKLLPPKLGILKIVLDAFIKNRFPDCYIVPMSAGYDKIIETSSYAGELLGTPKEKESLVGLIGNASLLQQRMGRVDIRIGKPYSLKEWMQEQIQSRGPMDLLNNPADKALILKSLGYRVLSDINAISPIMPAALVGTVILTLRGRGVGRTELIRRVEWLTRMIHAKKGPVVEVPEISTEELVDRAISIHPDLIGMQKDKDILEPTFYGIDRFELSYYRNQVIHLFIDEAILCASLYTIIKKGGGINDQRMQYNDLLHEIIFLSSMLKIEMIYKPGGVEANMQRALDWLIEHKVLQMSDDGWIGLSDEERSCGRENYDFLCFLIWPFIDSYWLACVSLFTLTPPSKSPQNEPIYVDSKAFMARTQALGKTLYYQGDLSYLEAVNKETVSTAFSRFQQSGILLVKQYKEPKPWSEVALDVNYIPDRYSSVLVPRGRLWDLAEHLGKFRREGKNRRDNAAVSSRVLRLAHELAEENGELSANQKNLQKKMAKAKL</sequence>
<dbReference type="Pfam" id="PF01553">
    <property type="entry name" value="Acyltransferase"/>
    <property type="match status" value="1"/>
</dbReference>
<organism evidence="7 8">
    <name type="scientific">Lichtheimia ornata</name>
    <dbReference type="NCBI Taxonomy" id="688661"/>
    <lineage>
        <taxon>Eukaryota</taxon>
        <taxon>Fungi</taxon>
        <taxon>Fungi incertae sedis</taxon>
        <taxon>Mucoromycota</taxon>
        <taxon>Mucoromycotina</taxon>
        <taxon>Mucoromycetes</taxon>
        <taxon>Mucorales</taxon>
        <taxon>Lichtheimiaceae</taxon>
        <taxon>Lichtheimia</taxon>
    </lineage>
</organism>
<dbReference type="GO" id="GO:0004366">
    <property type="term" value="F:glycerol-3-phosphate O-acyltransferase activity"/>
    <property type="evidence" value="ECO:0007669"/>
    <property type="project" value="TreeGrafter"/>
</dbReference>
<dbReference type="EMBL" id="JARTCD010000082">
    <property type="protein sequence ID" value="KAJ8653245.1"/>
    <property type="molecule type" value="Genomic_DNA"/>
</dbReference>
<dbReference type="GO" id="GO:0008654">
    <property type="term" value="P:phospholipid biosynthetic process"/>
    <property type="evidence" value="ECO:0007669"/>
    <property type="project" value="TreeGrafter"/>
</dbReference>
<reference evidence="7 8" key="1">
    <citation type="submission" date="2023-03" db="EMBL/GenBank/DDBJ databases">
        <title>Genome sequence of Lichtheimia ornata CBS 291.66.</title>
        <authorList>
            <person name="Mohabir J.T."/>
            <person name="Shea T.P."/>
            <person name="Kurbessoian T."/>
            <person name="Berby B."/>
            <person name="Fontaine J."/>
            <person name="Livny J."/>
            <person name="Gnirke A."/>
            <person name="Stajich J.E."/>
            <person name="Cuomo C.A."/>
        </authorList>
    </citation>
    <scope>NUCLEOTIDE SEQUENCE [LARGE SCALE GENOMIC DNA]</scope>
    <source>
        <strain evidence="7">CBS 291.66</strain>
    </source>
</reference>
<evidence type="ECO:0000256" key="3">
    <source>
        <dbReference type="ARBA" id="ARBA00022679"/>
    </source>
</evidence>
<keyword evidence="4" id="KW-0472">Membrane</keyword>
<dbReference type="InterPro" id="IPR041728">
    <property type="entry name" value="GPAT/DHAPAT_LPLAT"/>
</dbReference>
<evidence type="ECO:0000256" key="1">
    <source>
        <dbReference type="ARBA" id="ARBA00004184"/>
    </source>
</evidence>
<comment type="similarity">
    <text evidence="2">Belongs to the GPAT/DAPAT family.</text>
</comment>
<proteinExistence type="inferred from homology"/>
<accession>A0AAD7UU20</accession>
<comment type="subcellular location">
    <subcellularLocation>
        <location evidence="1">Endomembrane system</location>
        <topology evidence="1">Peripheral membrane protein</topology>
    </subcellularLocation>
</comment>
<dbReference type="PANTHER" id="PTHR12563:SF17">
    <property type="entry name" value="DIHYDROXYACETONE PHOSPHATE ACYLTRANSFERASE"/>
    <property type="match status" value="1"/>
</dbReference>
<dbReference type="GeneID" id="83218495"/>
<dbReference type="PIRSF" id="PIRSF000437">
    <property type="entry name" value="GPAT_DHAPAT"/>
    <property type="match status" value="1"/>
</dbReference>
<dbReference type="Proteomes" id="UP001234581">
    <property type="component" value="Unassembled WGS sequence"/>
</dbReference>
<keyword evidence="3" id="KW-0808">Transferase</keyword>
<evidence type="ECO:0000313" key="8">
    <source>
        <dbReference type="Proteomes" id="UP001234581"/>
    </source>
</evidence>
<dbReference type="PANTHER" id="PTHR12563">
    <property type="entry name" value="GLYCEROL-3-PHOSPHATE ACYLTRANSFERASE"/>
    <property type="match status" value="1"/>
</dbReference>
<dbReference type="GO" id="GO:0019432">
    <property type="term" value="P:triglyceride biosynthetic process"/>
    <property type="evidence" value="ECO:0007669"/>
    <property type="project" value="TreeGrafter"/>
</dbReference>
<dbReference type="GO" id="GO:0012505">
    <property type="term" value="C:endomembrane system"/>
    <property type="evidence" value="ECO:0007669"/>
    <property type="project" value="UniProtKB-SubCell"/>
</dbReference>
<name>A0AAD7UU20_9FUNG</name>
<evidence type="ECO:0000313" key="7">
    <source>
        <dbReference type="EMBL" id="KAJ8653245.1"/>
    </source>
</evidence>
<dbReference type="GO" id="GO:0031966">
    <property type="term" value="C:mitochondrial membrane"/>
    <property type="evidence" value="ECO:0007669"/>
    <property type="project" value="TreeGrafter"/>
</dbReference>
<evidence type="ECO:0000259" key="6">
    <source>
        <dbReference type="SMART" id="SM00563"/>
    </source>
</evidence>
<comment type="caution">
    <text evidence="7">The sequence shown here is derived from an EMBL/GenBank/DDBJ whole genome shotgun (WGS) entry which is preliminary data.</text>
</comment>
<dbReference type="InterPro" id="IPR045520">
    <property type="entry name" value="GPAT/DHAPAT_C"/>
</dbReference>
<dbReference type="GO" id="GO:0006072">
    <property type="term" value="P:glycerol-3-phosphate metabolic process"/>
    <property type="evidence" value="ECO:0007669"/>
    <property type="project" value="TreeGrafter"/>
</dbReference>
<dbReference type="GO" id="GO:0006631">
    <property type="term" value="P:fatty acid metabolic process"/>
    <property type="evidence" value="ECO:0007669"/>
    <property type="project" value="TreeGrafter"/>
</dbReference>
<keyword evidence="8" id="KW-1185">Reference proteome</keyword>
<dbReference type="AlphaFoldDB" id="A0AAD7UU20"/>
<dbReference type="InterPro" id="IPR002123">
    <property type="entry name" value="Plipid/glycerol_acylTrfase"/>
</dbReference>
<dbReference type="RefSeq" id="XP_058338159.1">
    <property type="nucleotide sequence ID" value="XM_058491064.1"/>
</dbReference>
<dbReference type="SUPFAM" id="SSF69593">
    <property type="entry name" value="Glycerol-3-phosphate (1)-acyltransferase"/>
    <property type="match status" value="1"/>
</dbReference>
<keyword evidence="5" id="KW-0012">Acyltransferase</keyword>
<evidence type="ECO:0000256" key="2">
    <source>
        <dbReference type="ARBA" id="ARBA00007937"/>
    </source>
</evidence>
<dbReference type="Pfam" id="PF19277">
    <property type="entry name" value="GPAT_C"/>
    <property type="match status" value="1"/>
</dbReference>
<evidence type="ECO:0000256" key="5">
    <source>
        <dbReference type="ARBA" id="ARBA00023315"/>
    </source>
</evidence>
<feature type="domain" description="Phospholipid/glycerol acyltransferase" evidence="6">
    <location>
        <begin position="133"/>
        <end position="260"/>
    </location>
</feature>
<dbReference type="SMART" id="SM00563">
    <property type="entry name" value="PlsC"/>
    <property type="match status" value="1"/>
</dbReference>
<gene>
    <name evidence="7" type="ORF">O0I10_011093</name>
</gene>
<evidence type="ECO:0000256" key="4">
    <source>
        <dbReference type="ARBA" id="ARBA00023136"/>
    </source>
</evidence>